<evidence type="ECO:0000256" key="7">
    <source>
        <dbReference type="ARBA" id="ARBA00022989"/>
    </source>
</evidence>
<dbReference type="InterPro" id="IPR010929">
    <property type="entry name" value="PDR_CDR_ABC"/>
</dbReference>
<feature type="transmembrane region" description="Helical" evidence="9">
    <location>
        <begin position="1222"/>
        <end position="1244"/>
    </location>
</feature>
<evidence type="ECO:0000259" key="10">
    <source>
        <dbReference type="PROSITE" id="PS50893"/>
    </source>
</evidence>
<dbReference type="Proteomes" id="UP000566819">
    <property type="component" value="Unassembled WGS sequence"/>
</dbReference>
<dbReference type="SUPFAM" id="SSF52540">
    <property type="entry name" value="P-loop containing nucleoside triphosphate hydrolases"/>
    <property type="match status" value="2"/>
</dbReference>
<keyword evidence="5" id="KW-0547">Nucleotide-binding</keyword>
<evidence type="ECO:0000256" key="8">
    <source>
        <dbReference type="ARBA" id="ARBA00023136"/>
    </source>
</evidence>
<dbReference type="InterPro" id="IPR043926">
    <property type="entry name" value="ABCG_dom"/>
</dbReference>
<keyword evidence="3" id="KW-0813">Transport</keyword>
<dbReference type="FunFam" id="3.40.50.300:FF:000054">
    <property type="entry name" value="ABC multidrug transporter atrF"/>
    <property type="match status" value="1"/>
</dbReference>
<feature type="transmembrane region" description="Helical" evidence="9">
    <location>
        <begin position="498"/>
        <end position="515"/>
    </location>
</feature>
<protein>
    <recommendedName>
        <fullName evidence="10">ABC transporter domain-containing protein</fullName>
    </recommendedName>
</protein>
<evidence type="ECO:0000256" key="6">
    <source>
        <dbReference type="ARBA" id="ARBA00022840"/>
    </source>
</evidence>
<dbReference type="Gene3D" id="3.40.50.300">
    <property type="entry name" value="P-loop containing nucleotide triphosphate hydrolases"/>
    <property type="match status" value="2"/>
</dbReference>
<evidence type="ECO:0000256" key="4">
    <source>
        <dbReference type="ARBA" id="ARBA00022692"/>
    </source>
</evidence>
<dbReference type="PROSITE" id="PS50893">
    <property type="entry name" value="ABC_TRANSPORTER_2"/>
    <property type="match status" value="2"/>
</dbReference>
<feature type="transmembrane region" description="Helical" evidence="9">
    <location>
        <begin position="1198"/>
        <end position="1216"/>
    </location>
</feature>
<feature type="domain" description="ABC transporter" evidence="10">
    <location>
        <begin position="771"/>
        <end position="1022"/>
    </location>
</feature>
<comment type="similarity">
    <text evidence="2">Belongs to the ABC transporter superfamily. ABCG family. PDR (TC 3.A.1.205) subfamily.</text>
</comment>
<dbReference type="EMBL" id="JAAMPI010001730">
    <property type="protein sequence ID" value="KAF4624221.1"/>
    <property type="molecule type" value="Genomic_DNA"/>
</dbReference>
<dbReference type="InterPro" id="IPR027417">
    <property type="entry name" value="P-loop_NTPase"/>
</dbReference>
<dbReference type="Pfam" id="PF19055">
    <property type="entry name" value="ABC2_membrane_7"/>
    <property type="match status" value="1"/>
</dbReference>
<proteinExistence type="inferred from homology"/>
<dbReference type="GO" id="GO:0005524">
    <property type="term" value="F:ATP binding"/>
    <property type="evidence" value="ECO:0007669"/>
    <property type="project" value="UniProtKB-KW"/>
</dbReference>
<accession>A0A8H4VVI4</accession>
<dbReference type="Pfam" id="PF06422">
    <property type="entry name" value="PDR_CDR"/>
    <property type="match status" value="1"/>
</dbReference>
<evidence type="ECO:0000256" key="3">
    <source>
        <dbReference type="ARBA" id="ARBA00022448"/>
    </source>
</evidence>
<dbReference type="GO" id="GO:0016020">
    <property type="term" value="C:membrane"/>
    <property type="evidence" value="ECO:0007669"/>
    <property type="project" value="UniProtKB-SubCell"/>
</dbReference>
<dbReference type="SMART" id="SM00382">
    <property type="entry name" value="AAA"/>
    <property type="match status" value="2"/>
</dbReference>
<keyword evidence="7 9" id="KW-1133">Transmembrane helix</keyword>
<dbReference type="InterPro" id="IPR003593">
    <property type="entry name" value="AAA+_ATPase"/>
</dbReference>
<feature type="domain" description="ABC transporter" evidence="10">
    <location>
        <begin position="115"/>
        <end position="365"/>
    </location>
</feature>
<comment type="caution">
    <text evidence="11">The sequence shown here is derived from an EMBL/GenBank/DDBJ whole genome shotgun (WGS) entry which is preliminary data.</text>
</comment>
<dbReference type="InterPro" id="IPR034003">
    <property type="entry name" value="ABCG_PDR_2"/>
</dbReference>
<evidence type="ECO:0000313" key="12">
    <source>
        <dbReference type="Proteomes" id="UP000566819"/>
    </source>
</evidence>
<dbReference type="InterPro" id="IPR003439">
    <property type="entry name" value="ABC_transporter-like_ATP-bd"/>
</dbReference>
<feature type="transmembrane region" description="Helical" evidence="9">
    <location>
        <begin position="569"/>
        <end position="587"/>
    </location>
</feature>
<comment type="subcellular location">
    <subcellularLocation>
        <location evidence="1">Membrane</location>
        <topology evidence="1">Multi-pass membrane protein</topology>
    </subcellularLocation>
</comment>
<feature type="transmembrane region" description="Helical" evidence="9">
    <location>
        <begin position="464"/>
        <end position="486"/>
    </location>
</feature>
<gene>
    <name evidence="11" type="ORF">G7Y89_g13953</name>
</gene>
<feature type="transmembrane region" description="Helical" evidence="9">
    <location>
        <begin position="1118"/>
        <end position="1146"/>
    </location>
</feature>
<dbReference type="GO" id="GO:0016887">
    <property type="term" value="F:ATP hydrolysis activity"/>
    <property type="evidence" value="ECO:0007669"/>
    <property type="project" value="InterPro"/>
</dbReference>
<sequence>MLFLDDSLMEVNALMLNNILIITCTPVGLTTYASPSLQRAKINEKTCVNVIEGDFMASVLDRWLEKSDKIRHETGRGHTGAGVSFRDLNCYGFMSSDKYQSTLVTWILAVSRPLLRLISGRRSWPQRVEILHGINGLVRPGETLLVLGRPGSGCSTLLKTLAGDNYGFHVDDNGINYQGTSYRAMQRKHKGECIYIAEMDVNFPELTVDQTIAFAASTRAIGLENDSRGMTSSNGPRPSRDVASLFHLEQAFNTRVGNATIRGISGGEKRRTSLAEAFVGCQQFQCFDNSIKGLDSSTALSFITLLRSSAERLHSVVLMSIYQTSEAQYKNFDQVMLLYEGRQIYFGPTALAADYFKDVGFEKPSHLPTADFLTSLTNPAERVIREGYQGRVPRTPEEFAVTWRQSKQAKGILQEICDFEAAHPLLKPYEAGARTSSTTRMMISIHLQILVCLRRGIQRLRNNYIPVVAGILANSILALVMGSAFYNLPQTADSMDKRAVLLFFSLIINACTPAFERPIVEKHDRYAYYYPFTEGVTSMLCDLPNKLATSILFNLTLYFMTNLRRTVPAFFYILYVQLYRAANYVYVFPHGWIRVPEDGADNGAVVNRGPPVFCFRDRSFRCLSTVPAGPAYSSTTNMEGKICPIIGAIPGESVVHGSAYLAEKYSYVSSHIWRNLPIAFALMVFFCAVHLLATQYIAAERSKGDILIFRRRTAVTLEGRGFVLDKESNSALSMKFAQDINKLQHQDNHDDSDNGTSTMTIQTIPKQSTVFHWNNLCYDVKTKDGTKRILDNVNGWVKPGTLTALMGVSGAGKTTFLDVLANRATFGTASGEIFVGQSPRDSSFQRRVGYVQQEDLHPPAATVRETLELSALLRQSGPETELEKLGYVNTVLDILDMEPYADAVVGVPGEGLNIEQRKRLSIGVELVAKPELLLFLDEPTSGLDSQTAWSICTLLRKLADHGQAVLCTIHQPSSQIFQMFDRLLLLNRKGQTLYFGDIGLHASAVIDYFDRNGAPTYQVASANPAEWMLDVTSGRDNPDEWRTKFDSSEESREMLRHQVELISTSHNTMIEGDGETRRFGSILEGSNVHNVQNGFVCRTLNNRTLYESREGRSKSYSWVVFLSVNILVELFWQTLAAVLVFVAWYYPTGLWRNSDSTFGWIERGALVFILVWLFCLWISTFSQAVAAGIEHVETSVQVATLFFWLSLVFSGVLVQPNALPRFWIFVYRLSPLTYFINGMVLAGLKGTYLHCSAAQLFYINPPPNSSTSSTCGEYLAPYIQLAGGYLEDPAATSDCRYCPVFETDAALRDILGMDTQNPWRNAGYMAVYVVFNTLVVFVVYWLARVPKKKTGVSA</sequence>
<evidence type="ECO:0000256" key="9">
    <source>
        <dbReference type="SAM" id="Phobius"/>
    </source>
</evidence>
<keyword evidence="8 9" id="KW-0472">Membrane</keyword>
<dbReference type="InterPro" id="IPR013525">
    <property type="entry name" value="ABC2_TM"/>
</dbReference>
<evidence type="ECO:0000313" key="11">
    <source>
        <dbReference type="EMBL" id="KAF4624221.1"/>
    </source>
</evidence>
<name>A0A8H4VVI4_9HELO</name>
<feature type="transmembrane region" description="Helical" evidence="9">
    <location>
        <begin position="1166"/>
        <end position="1186"/>
    </location>
</feature>
<dbReference type="PANTHER" id="PTHR19241">
    <property type="entry name" value="ATP-BINDING CASSETTE TRANSPORTER"/>
    <property type="match status" value="1"/>
</dbReference>
<feature type="transmembrane region" description="Helical" evidence="9">
    <location>
        <begin position="1322"/>
        <end position="1343"/>
    </location>
</feature>
<dbReference type="Pfam" id="PF01061">
    <property type="entry name" value="ABC2_membrane"/>
    <property type="match status" value="2"/>
</dbReference>
<dbReference type="GO" id="GO:0140359">
    <property type="term" value="F:ABC-type transporter activity"/>
    <property type="evidence" value="ECO:0007669"/>
    <property type="project" value="InterPro"/>
</dbReference>
<dbReference type="CDD" id="cd03232">
    <property type="entry name" value="ABCG_PDR_domain2"/>
    <property type="match status" value="1"/>
</dbReference>
<feature type="transmembrane region" description="Helical" evidence="9">
    <location>
        <begin position="672"/>
        <end position="693"/>
    </location>
</feature>
<evidence type="ECO:0000256" key="5">
    <source>
        <dbReference type="ARBA" id="ARBA00022741"/>
    </source>
</evidence>
<reference evidence="11 12" key="1">
    <citation type="submission" date="2020-03" db="EMBL/GenBank/DDBJ databases">
        <title>Draft Genome Sequence of Cudoniella acicularis.</title>
        <authorList>
            <person name="Buettner E."/>
            <person name="Kellner H."/>
        </authorList>
    </citation>
    <scope>NUCLEOTIDE SEQUENCE [LARGE SCALE GENOMIC DNA]</scope>
    <source>
        <strain evidence="11 12">DSM 108380</strain>
    </source>
</reference>
<keyword evidence="12" id="KW-1185">Reference proteome</keyword>
<dbReference type="Pfam" id="PF00005">
    <property type="entry name" value="ABC_tran"/>
    <property type="match status" value="2"/>
</dbReference>
<evidence type="ECO:0000256" key="1">
    <source>
        <dbReference type="ARBA" id="ARBA00004141"/>
    </source>
</evidence>
<keyword evidence="4 9" id="KW-0812">Transmembrane</keyword>
<evidence type="ECO:0000256" key="2">
    <source>
        <dbReference type="ARBA" id="ARBA00006012"/>
    </source>
</evidence>
<dbReference type="OrthoDB" id="245989at2759"/>
<organism evidence="11 12">
    <name type="scientific">Cudoniella acicularis</name>
    <dbReference type="NCBI Taxonomy" id="354080"/>
    <lineage>
        <taxon>Eukaryota</taxon>
        <taxon>Fungi</taxon>
        <taxon>Dikarya</taxon>
        <taxon>Ascomycota</taxon>
        <taxon>Pezizomycotina</taxon>
        <taxon>Leotiomycetes</taxon>
        <taxon>Helotiales</taxon>
        <taxon>Tricladiaceae</taxon>
        <taxon>Cudoniella</taxon>
    </lineage>
</organism>
<keyword evidence="6" id="KW-0067">ATP-binding</keyword>